<proteinExistence type="predicted"/>
<sequence length="101" mass="10641">MAHLELDATPTGYVLHQVSGAGSQLLERFDTDTQGTRKLLATLHQRLDGDATSAGIVLADGHDADAVLRLRDAITGDQDASPALKSFAAELGRSGERMPDA</sequence>
<dbReference type="AlphaFoldDB" id="A0A2T4JXT8"/>
<evidence type="ECO:0000313" key="2">
    <source>
        <dbReference type="Proteomes" id="UP000241010"/>
    </source>
</evidence>
<comment type="caution">
    <text evidence="1">The sequence shown here is derived from an EMBL/GenBank/DDBJ whole genome shotgun (WGS) entry which is preliminary data.</text>
</comment>
<dbReference type="OrthoDB" id="7871440at2"/>
<accession>A0A2T4JXT8</accession>
<dbReference type="Proteomes" id="UP000241010">
    <property type="component" value="Unassembled WGS sequence"/>
</dbReference>
<gene>
    <name evidence="1" type="ORF">C5F48_05710</name>
</gene>
<organism evidence="1 2">
    <name type="scientific">Cereibacter changlensis JA139</name>
    <dbReference type="NCBI Taxonomy" id="1188249"/>
    <lineage>
        <taxon>Bacteria</taxon>
        <taxon>Pseudomonadati</taxon>
        <taxon>Pseudomonadota</taxon>
        <taxon>Alphaproteobacteria</taxon>
        <taxon>Rhodobacterales</taxon>
        <taxon>Paracoccaceae</taxon>
        <taxon>Cereibacter</taxon>
    </lineage>
</organism>
<evidence type="ECO:0000313" key="1">
    <source>
        <dbReference type="EMBL" id="PTE22730.1"/>
    </source>
</evidence>
<dbReference type="EMBL" id="PZKG01000016">
    <property type="protein sequence ID" value="PTE22730.1"/>
    <property type="molecule type" value="Genomic_DNA"/>
</dbReference>
<reference evidence="1 2" key="1">
    <citation type="submission" date="2018-03" db="EMBL/GenBank/DDBJ databases">
        <title>Cereibacter changlensis.</title>
        <authorList>
            <person name="Meyer T.E."/>
            <person name="Miller S."/>
            <person name="Lodha T."/>
            <person name="Gandham S."/>
            <person name="Chintalapati S."/>
            <person name="Chintalapati V.R."/>
        </authorList>
    </citation>
    <scope>NUCLEOTIDE SEQUENCE [LARGE SCALE GENOMIC DNA]</scope>
    <source>
        <strain evidence="1 2">JA139</strain>
    </source>
</reference>
<dbReference type="RefSeq" id="WP_107662947.1">
    <property type="nucleotide sequence ID" value="NZ_PZKG01000016.1"/>
</dbReference>
<name>A0A2T4JXT8_9RHOB</name>
<protein>
    <submittedName>
        <fullName evidence="1">Uncharacterized protein</fullName>
    </submittedName>
</protein>
<keyword evidence="2" id="KW-1185">Reference proteome</keyword>